<keyword evidence="1" id="KW-0732">Signal</keyword>
<dbReference type="Pfam" id="PF01395">
    <property type="entry name" value="PBP_GOBP"/>
    <property type="match status" value="1"/>
</dbReference>
<dbReference type="EMBL" id="KQ459589">
    <property type="protein sequence ID" value="KPI97534.1"/>
    <property type="molecule type" value="Genomic_DNA"/>
</dbReference>
<dbReference type="SMART" id="SM00708">
    <property type="entry name" value="PhBP"/>
    <property type="match status" value="1"/>
</dbReference>
<protein>
    <submittedName>
        <fullName evidence="2">Uncharacterized protein</fullName>
    </submittedName>
</protein>
<dbReference type="Proteomes" id="UP000053268">
    <property type="component" value="Unassembled WGS sequence"/>
</dbReference>
<proteinExistence type="predicted"/>
<reference evidence="2 3" key="1">
    <citation type="journal article" date="2015" name="Nat. Commun.">
        <title>Outbred genome sequencing and CRISPR/Cas9 gene editing in butterflies.</title>
        <authorList>
            <person name="Li X."/>
            <person name="Fan D."/>
            <person name="Zhang W."/>
            <person name="Liu G."/>
            <person name="Zhang L."/>
            <person name="Zhao L."/>
            <person name="Fang X."/>
            <person name="Chen L."/>
            <person name="Dong Y."/>
            <person name="Chen Y."/>
            <person name="Ding Y."/>
            <person name="Zhao R."/>
            <person name="Feng M."/>
            <person name="Zhu Y."/>
            <person name="Feng Y."/>
            <person name="Jiang X."/>
            <person name="Zhu D."/>
            <person name="Xiang H."/>
            <person name="Feng X."/>
            <person name="Li S."/>
            <person name="Wang J."/>
            <person name="Zhang G."/>
            <person name="Kronforst M.R."/>
            <person name="Wang W."/>
        </authorList>
    </citation>
    <scope>NUCLEOTIDE SEQUENCE [LARGE SCALE GENOMIC DNA]</scope>
    <source>
        <strain evidence="2">Ya'a_city_454_Px</strain>
        <tissue evidence="2">Whole body</tissue>
    </source>
</reference>
<dbReference type="InterPro" id="IPR036728">
    <property type="entry name" value="PBP_GOBP_sf"/>
</dbReference>
<name>A0A194PXQ0_PAPXU</name>
<sequence>MTHDKDNTTFTYIDLPSDVVGLLTEKSVGCIAETGADINILQRVFQWQFDSDKTSKKFSFCLFKNVGLIDDTGKFDESQIISSLYRNSNKKEEIAKIAKECNSKDIKKPLNKMHEGIQCFFKNTPDIFVTTARKSTHLAILSN</sequence>
<keyword evidence="3" id="KW-1185">Reference proteome</keyword>
<accession>A0A194PXQ0</accession>
<dbReference type="GO" id="GO:0007608">
    <property type="term" value="P:sensory perception of smell"/>
    <property type="evidence" value="ECO:0007669"/>
    <property type="project" value="TreeGrafter"/>
</dbReference>
<dbReference type="CDD" id="cd23992">
    <property type="entry name" value="PBP_GOBP"/>
    <property type="match status" value="1"/>
</dbReference>
<dbReference type="PANTHER" id="PTHR11857">
    <property type="entry name" value="ODORANT BINDING PROTEIN-RELATED"/>
    <property type="match status" value="1"/>
</dbReference>
<dbReference type="Gene3D" id="1.10.238.20">
    <property type="entry name" value="Pheromone/general odorant binding protein domain"/>
    <property type="match status" value="1"/>
</dbReference>
<dbReference type="SUPFAM" id="SSF47565">
    <property type="entry name" value="Insect pheromone/odorant-binding proteins"/>
    <property type="match status" value="1"/>
</dbReference>
<dbReference type="InterPro" id="IPR006170">
    <property type="entry name" value="PBP/GOBP"/>
</dbReference>
<evidence type="ECO:0000313" key="2">
    <source>
        <dbReference type="EMBL" id="KPI97534.1"/>
    </source>
</evidence>
<dbReference type="AlphaFoldDB" id="A0A194PXQ0"/>
<gene>
    <name evidence="2" type="ORF">RR46_07281</name>
</gene>
<organism evidence="2 3">
    <name type="scientific">Papilio xuthus</name>
    <name type="common">Asian swallowtail butterfly</name>
    <dbReference type="NCBI Taxonomy" id="66420"/>
    <lineage>
        <taxon>Eukaryota</taxon>
        <taxon>Metazoa</taxon>
        <taxon>Ecdysozoa</taxon>
        <taxon>Arthropoda</taxon>
        <taxon>Hexapoda</taxon>
        <taxon>Insecta</taxon>
        <taxon>Pterygota</taxon>
        <taxon>Neoptera</taxon>
        <taxon>Endopterygota</taxon>
        <taxon>Lepidoptera</taxon>
        <taxon>Glossata</taxon>
        <taxon>Ditrysia</taxon>
        <taxon>Papilionoidea</taxon>
        <taxon>Papilionidae</taxon>
        <taxon>Papilioninae</taxon>
        <taxon>Papilio</taxon>
    </lineage>
</organism>
<dbReference type="GO" id="GO:0005549">
    <property type="term" value="F:odorant binding"/>
    <property type="evidence" value="ECO:0007669"/>
    <property type="project" value="InterPro"/>
</dbReference>
<evidence type="ECO:0000313" key="3">
    <source>
        <dbReference type="Proteomes" id="UP000053268"/>
    </source>
</evidence>
<evidence type="ECO:0000256" key="1">
    <source>
        <dbReference type="ARBA" id="ARBA00022729"/>
    </source>
</evidence>
<dbReference type="GO" id="GO:0005615">
    <property type="term" value="C:extracellular space"/>
    <property type="evidence" value="ECO:0007669"/>
    <property type="project" value="TreeGrafter"/>
</dbReference>